<evidence type="ECO:0000313" key="2">
    <source>
        <dbReference type="Proteomes" id="UP000030759"/>
    </source>
</evidence>
<protein>
    <submittedName>
        <fullName evidence="1">Uncharacterized protein</fullName>
    </submittedName>
</protein>
<gene>
    <name evidence="1" type="ORF">H671_2g6095</name>
</gene>
<reference evidence="2" key="1">
    <citation type="journal article" date="2013" name="Nat. Biotechnol.">
        <title>Chinese hamster genome sequenced from sorted chromosomes.</title>
        <authorList>
            <person name="Brinkrolf K."/>
            <person name="Rupp O."/>
            <person name="Laux H."/>
            <person name="Kollin F."/>
            <person name="Ernst W."/>
            <person name="Linke B."/>
            <person name="Kofler R."/>
            <person name="Romand S."/>
            <person name="Hesse F."/>
            <person name="Budach W.E."/>
            <person name="Galosy S."/>
            <person name="Muller D."/>
            <person name="Noll T."/>
            <person name="Wienberg J."/>
            <person name="Jostock T."/>
            <person name="Leonard M."/>
            <person name="Grillari J."/>
            <person name="Tauch A."/>
            <person name="Goesmann A."/>
            <person name="Helk B."/>
            <person name="Mott J.E."/>
            <person name="Puhler A."/>
            <person name="Borth N."/>
        </authorList>
    </citation>
    <scope>NUCLEOTIDE SEQUENCE [LARGE SCALE GENOMIC DNA]</scope>
    <source>
        <strain evidence="2">17A/GY</strain>
    </source>
</reference>
<organism evidence="1 2">
    <name type="scientific">Cricetulus griseus</name>
    <name type="common">Chinese hamster</name>
    <name type="synonym">Cricetulus barabensis griseus</name>
    <dbReference type="NCBI Taxonomy" id="10029"/>
    <lineage>
        <taxon>Eukaryota</taxon>
        <taxon>Metazoa</taxon>
        <taxon>Chordata</taxon>
        <taxon>Craniata</taxon>
        <taxon>Vertebrata</taxon>
        <taxon>Euteleostomi</taxon>
        <taxon>Mammalia</taxon>
        <taxon>Eutheria</taxon>
        <taxon>Euarchontoglires</taxon>
        <taxon>Glires</taxon>
        <taxon>Rodentia</taxon>
        <taxon>Myomorpha</taxon>
        <taxon>Muroidea</taxon>
        <taxon>Cricetidae</taxon>
        <taxon>Cricetinae</taxon>
        <taxon>Cricetulus</taxon>
    </lineage>
</organism>
<accession>A0A061IF66</accession>
<proteinExistence type="predicted"/>
<sequence>MKALEKFVYFVEYIDGCSYVEPSLHLWHDAYLIMLDEFSDKFMDSICQCFVEYFYINVHEGYCPQFDYFLESTSPG</sequence>
<dbReference type="EMBL" id="KE668107">
    <property type="protein sequence ID" value="ERE84279.1"/>
    <property type="molecule type" value="Genomic_DNA"/>
</dbReference>
<dbReference type="Proteomes" id="UP000030759">
    <property type="component" value="Unassembled WGS sequence"/>
</dbReference>
<name>A0A061IF66_CRIGR</name>
<dbReference type="AlphaFoldDB" id="A0A061IF66"/>
<evidence type="ECO:0000313" key="1">
    <source>
        <dbReference type="EMBL" id="ERE84279.1"/>
    </source>
</evidence>